<protein>
    <submittedName>
        <fullName evidence="13">Proteasome activator complex subunit 4B-like isoform X1</fullName>
    </submittedName>
</protein>
<dbReference type="GO" id="GO:0010499">
    <property type="term" value="P:proteasomal ubiquitin-independent protein catabolic process"/>
    <property type="evidence" value="ECO:0007669"/>
    <property type="project" value="TreeGrafter"/>
</dbReference>
<evidence type="ECO:0000256" key="8">
    <source>
        <dbReference type="ARBA" id="ARBA00023242"/>
    </source>
</evidence>
<evidence type="ECO:0000313" key="12">
    <source>
        <dbReference type="Proteomes" id="UP001652740"/>
    </source>
</evidence>
<sequence>MFQDDEGELMLTSPERVLALGFKPQKEILTNYLLPYVDELDEESQKFLEQVKTNLAKAIMLREMKPACGVWSSRLMKYIRIYGLKFSKEDHIAFIKLAYELMLIPELEPYKVHKFATMFVMLTKKRHLISPEELTLPWRPLFDLGKIFDKTFGLFHNLTDTPKLSESQDSRILDLVRKFLSGRGLDDALQLFGFDMAQDENELPKSLEGSYMSMIACARPYFEPGATKEILEEFLPQIRLWSSGSLLSQLVMFLPVSLPPHRAAEGHLLWFDQLMTLWDTCYNSQCDIAELMTLFAGLAKMNPGAVDWTPYVSSMFTRFLHALNLPVSYKDMHFTRNHSLEMKQVARWIVWTIKPDGVVLKHLRSFLAGVESYLHSANSGRWSYKLRDLLRKLAREFLNRVRREREKRFAGSWENQTPEECKLRDEDITEFVTILLGPTVQAVYSRSGSLDIFMALQNLATLRPNIVVPPLLEKLRTSLTSLTEPHRVTAAMSAVASVARPMLRGRDGDYPEGQTHVVPFLMAVLPGLDPNDIKKTLVTLHFILIFSWMVPLIDCSSAPEHWSDLTEEELLTCESTAQFEDFVLVFLDRLFIIIEFSVLEHVRHDTKENEFGRSKTDAVVETSLSSAATAVLMQCSPKIFKEALRKFKAFATETTFEITVSGSMVGVLLRVFARVNSEATLAAFIPELCRELNNLLATDEAIHDQDPSREVVYRLVLLMHVVECDGVVLLKYIDDILPVLDRALKLHNQVALARACDVLGHMLSSLSNTYLYEWRSSPKDYSEAPEKWLPIREWGHGCLMKEANFKWHIPNAEEAACAQRLLDRYLKPELARLRQWLDGERPICRERRLRSFHIINASLSCTMFMPSPDEKPIALMESLVPATSMPFTNGIKHTVTLDGDNMRVALIDRLLEVQTRMLADKSDDTRSFEMLIQIWERVVVPAGLRATSGLESRLRSFAALERATDGRGGSGGVGAATARLRMLLADGARLQHEARRDLPCEAGLPPSARTVLHALFDLSVYVYTSVRILAQIRMYWMLGYFPYSYRLLVPRLNKLLREEVGGVDAGEEGHARHKGALCILLGPRAGPLAAKHDWEVVRLLWPAILNAPLSEKPSIVRLEQLFIECLHRHYPAVNTRLTMSQGVIDAAKPLLTASQLADPVFIEQLTGATERELAHSHKMEKLYVELIDELVNVADAPNVVWRRLELVMHMLSFCPSIQTEYPSNAVKLMLHSLLHDNITVRRIAQRLVYYTLKQVKRPIKKILVDPYEMAGVERPEKPVPGYRKDLEWVTWSEDRIPKNEEEWDRPWLKNSKNGFYAWPNKLEVAAPSSEQVRIFDLPLEEMTDNQRLIMEFFTDNTNIEKLVSFLTVEEKKGKDKFSGLRFSLFKMLFSHFGPEVTNKLVSAATERAGSPQEASQRFAAEIAAAALRAPRHWAFAPAQALYENVILLLTTGLTSVTVETMEDWATSVVMGMERVDPLRAAPVLRALLALCAPPAPAAAADTNADTSTATPAAPAAPVDTDTSFVICARLYALQSAIATLNWRVAPLATEVLKRLEAANFTQHPYQNVREIVGSMLMTIFDLEIVFPGGSECNAPRLEDFLAAVKPRLAALYDENGDIVVKTAASMIAGQCVSREVNLCEPALDTTQETAVEVTVAQLSPDDVIAEDTPQTSEESSECASRSGVARVERLDTQLVSRLQSALRLAADCAAPPPPPAQPAPHHHANAVNLLTTVLRGCMGVVVRGVSGGGASGARALQALVRDACAVAARGPQLDELPRAAAAFLAALALHLHHAQPFDDALVLLHKLADDRSWWARLSCLEFAQPLLFYGLPLLCDRTDRAVSAEQFALKLMRDPRLEVRQSAAKLLTGLMHCRALPDEQQTLRTLTRNCRSKQLVERHCGVLGLCAYLASRPYSLGPRLGEVLAELAKHTNAPDPIPATIRKSLAEFRRTHQDDWPKHREQLTEEELDLLADLTSPPSYCA</sequence>
<evidence type="ECO:0000259" key="11">
    <source>
        <dbReference type="Pfam" id="PF23096"/>
    </source>
</evidence>
<dbReference type="InterPro" id="IPR055455">
    <property type="entry name" value="HEAT_PSME4"/>
</dbReference>
<organism evidence="12 13">
    <name type="scientific">Galleria mellonella</name>
    <name type="common">Greater wax moth</name>
    <dbReference type="NCBI Taxonomy" id="7137"/>
    <lineage>
        <taxon>Eukaryota</taxon>
        <taxon>Metazoa</taxon>
        <taxon>Ecdysozoa</taxon>
        <taxon>Arthropoda</taxon>
        <taxon>Hexapoda</taxon>
        <taxon>Insecta</taxon>
        <taxon>Pterygota</taxon>
        <taxon>Neoptera</taxon>
        <taxon>Endopterygota</taxon>
        <taxon>Lepidoptera</taxon>
        <taxon>Glossata</taxon>
        <taxon>Ditrysia</taxon>
        <taxon>Pyraloidea</taxon>
        <taxon>Pyralidae</taxon>
        <taxon>Galleriinae</taxon>
        <taxon>Galleria</taxon>
    </lineage>
</organism>
<accession>A0A6J1X4C7</accession>
<dbReference type="GO" id="GO:0070628">
    <property type="term" value="F:proteasome binding"/>
    <property type="evidence" value="ECO:0007669"/>
    <property type="project" value="InterPro"/>
</dbReference>
<dbReference type="SUPFAM" id="SSF48371">
    <property type="entry name" value="ARM repeat"/>
    <property type="match status" value="2"/>
</dbReference>
<keyword evidence="8" id="KW-0539">Nucleus</keyword>
<evidence type="ECO:0000256" key="6">
    <source>
        <dbReference type="ARBA" id="ARBA00022763"/>
    </source>
</evidence>
<keyword evidence="5" id="KW-0677">Repeat</keyword>
<dbReference type="InterPro" id="IPR011989">
    <property type="entry name" value="ARM-like"/>
</dbReference>
<evidence type="ECO:0000313" key="13">
    <source>
        <dbReference type="RefSeq" id="XP_026760814.1"/>
    </source>
</evidence>
<dbReference type="InterPro" id="IPR035309">
    <property type="entry name" value="PSME4"/>
</dbReference>
<dbReference type="Pfam" id="PF23096">
    <property type="entry name" value="HEAT_PSME4"/>
    <property type="match status" value="1"/>
</dbReference>
<evidence type="ECO:0000256" key="4">
    <source>
        <dbReference type="ARBA" id="ARBA00022490"/>
    </source>
</evidence>
<dbReference type="KEGG" id="gmw:113519800"/>
<evidence type="ECO:0000256" key="7">
    <source>
        <dbReference type="ARBA" id="ARBA00023204"/>
    </source>
</evidence>
<evidence type="ECO:0000259" key="9">
    <source>
        <dbReference type="Pfam" id="PF11919"/>
    </source>
</evidence>
<keyword evidence="6" id="KW-0227">DNA damage</keyword>
<name>A0A6J1X4C7_GALME</name>
<dbReference type="OrthoDB" id="17907at2759"/>
<dbReference type="InParanoid" id="A0A6J1X4C7"/>
<dbReference type="GeneID" id="113519800"/>
<dbReference type="PANTHER" id="PTHR32170">
    <property type="entry name" value="PROTEASOME ACTIVATOR COMPLEX SUBUNIT 4"/>
    <property type="match status" value="1"/>
</dbReference>
<evidence type="ECO:0000256" key="1">
    <source>
        <dbReference type="ARBA" id="ARBA00004324"/>
    </source>
</evidence>
<dbReference type="GO" id="GO:0016504">
    <property type="term" value="F:peptidase activator activity"/>
    <property type="evidence" value="ECO:0007669"/>
    <property type="project" value="InterPro"/>
</dbReference>
<dbReference type="Proteomes" id="UP001652740">
    <property type="component" value="Unplaced"/>
</dbReference>
<dbReference type="InterPro" id="IPR032430">
    <property type="entry name" value="Blm10_mid"/>
</dbReference>
<dbReference type="Pfam" id="PF11919">
    <property type="entry name" value="PSME4_C"/>
    <property type="match status" value="1"/>
</dbReference>
<dbReference type="Gene3D" id="1.25.10.10">
    <property type="entry name" value="Leucine-rich Repeat Variant"/>
    <property type="match status" value="1"/>
</dbReference>
<keyword evidence="4" id="KW-0963">Cytoplasm</keyword>
<comment type="subcellular location">
    <subcellularLocation>
        <location evidence="2">Cytoplasm</location>
    </subcellularLocation>
    <subcellularLocation>
        <location evidence="1">Nucleus speckle</location>
    </subcellularLocation>
</comment>
<dbReference type="RefSeq" id="XP_026760814.1">
    <property type="nucleotide sequence ID" value="XM_026905013.3"/>
</dbReference>
<dbReference type="GO" id="GO:0006281">
    <property type="term" value="P:DNA repair"/>
    <property type="evidence" value="ECO:0007669"/>
    <property type="project" value="UniProtKB-KW"/>
</dbReference>
<proteinExistence type="inferred from homology"/>
<comment type="similarity">
    <text evidence="3">Belongs to the BLM10 family.</text>
</comment>
<feature type="domain" description="Proteasome activator Blm10 middle HEAT repeats region" evidence="10">
    <location>
        <begin position="363"/>
        <end position="840"/>
    </location>
</feature>
<dbReference type="InterPro" id="IPR016024">
    <property type="entry name" value="ARM-type_fold"/>
</dbReference>
<feature type="domain" description="Proteasome activator complex subunit 4-like HEAT repeat-like" evidence="11">
    <location>
        <begin position="1225"/>
        <end position="1487"/>
    </location>
</feature>
<dbReference type="GO" id="GO:0016607">
    <property type="term" value="C:nuclear speck"/>
    <property type="evidence" value="ECO:0007669"/>
    <property type="project" value="UniProtKB-SubCell"/>
</dbReference>
<keyword evidence="12" id="KW-1185">Reference proteome</keyword>
<dbReference type="Pfam" id="PF16507">
    <property type="entry name" value="HEAT_PSME4_mid"/>
    <property type="match status" value="1"/>
</dbReference>
<dbReference type="InterPro" id="IPR021843">
    <property type="entry name" value="PSME4_C"/>
</dbReference>
<evidence type="ECO:0000256" key="5">
    <source>
        <dbReference type="ARBA" id="ARBA00022737"/>
    </source>
</evidence>
<dbReference type="PANTHER" id="PTHR32170:SF3">
    <property type="entry name" value="PROTEASOME ACTIVATOR COMPLEX SUBUNIT 4"/>
    <property type="match status" value="1"/>
</dbReference>
<dbReference type="GO" id="GO:0005829">
    <property type="term" value="C:cytosol"/>
    <property type="evidence" value="ECO:0007669"/>
    <property type="project" value="TreeGrafter"/>
</dbReference>
<feature type="domain" description="Proteasome activator complex subunit 4 C-terminal" evidence="9">
    <location>
        <begin position="1896"/>
        <end position="1982"/>
    </location>
</feature>
<evidence type="ECO:0000256" key="3">
    <source>
        <dbReference type="ARBA" id="ARBA00005739"/>
    </source>
</evidence>
<evidence type="ECO:0000256" key="2">
    <source>
        <dbReference type="ARBA" id="ARBA00004496"/>
    </source>
</evidence>
<gene>
    <name evidence="13" type="primary">LOC113519800</name>
</gene>
<evidence type="ECO:0000259" key="10">
    <source>
        <dbReference type="Pfam" id="PF16507"/>
    </source>
</evidence>
<keyword evidence="7" id="KW-0234">DNA repair</keyword>
<reference evidence="13" key="1">
    <citation type="submission" date="2025-08" db="UniProtKB">
        <authorList>
            <consortium name="RefSeq"/>
        </authorList>
    </citation>
    <scope>IDENTIFICATION</scope>
    <source>
        <tissue evidence="13">Whole larvae</tissue>
    </source>
</reference>